<evidence type="ECO:0000313" key="2">
    <source>
        <dbReference type="EMBL" id="MDC8773563.1"/>
    </source>
</evidence>
<evidence type="ECO:0000313" key="3">
    <source>
        <dbReference type="Proteomes" id="UP001221189"/>
    </source>
</evidence>
<name>A0ABT5KI01_9BURK</name>
<feature type="coiled-coil region" evidence="1">
    <location>
        <begin position="33"/>
        <end position="60"/>
    </location>
</feature>
<comment type="caution">
    <text evidence="2">The sequence shown here is derived from an EMBL/GenBank/DDBJ whole genome shotgun (WGS) entry which is preliminary data.</text>
</comment>
<sequence>MNLLLLLTYWKQTLVALLVTALIGTIAVQHWTLKALRADLNIANKELAVKTEQISALSRELALQNKAVEELAKGGEEKTTKVHEELKVVKVEKQRVEKVLAQHPVETQTTCAEVMPAVRDILRELNP</sequence>
<evidence type="ECO:0000256" key="1">
    <source>
        <dbReference type="SAM" id="Coils"/>
    </source>
</evidence>
<accession>A0ABT5KI01</accession>
<dbReference type="RefSeq" id="WP_273601746.1">
    <property type="nucleotide sequence ID" value="NZ_JAQQXT010000013.1"/>
</dbReference>
<reference evidence="2 3" key="1">
    <citation type="submission" date="2022-10" db="EMBL/GenBank/DDBJ databases">
        <title>Paucibacter sp. hw1 Genome sequencing.</title>
        <authorList>
            <person name="Park S."/>
        </authorList>
    </citation>
    <scope>NUCLEOTIDE SEQUENCE [LARGE SCALE GENOMIC DNA]</scope>
    <source>
        <strain evidence="3">hw1</strain>
    </source>
</reference>
<protein>
    <recommendedName>
        <fullName evidence="4">DUF2570 domain-containing protein</fullName>
    </recommendedName>
</protein>
<evidence type="ECO:0008006" key="4">
    <source>
        <dbReference type="Google" id="ProtNLM"/>
    </source>
</evidence>
<dbReference type="EMBL" id="JAQQXT010000013">
    <property type="protein sequence ID" value="MDC8773563.1"/>
    <property type="molecule type" value="Genomic_DNA"/>
</dbReference>
<gene>
    <name evidence="2" type="ORF">PRZ03_18460</name>
</gene>
<dbReference type="Proteomes" id="UP001221189">
    <property type="component" value="Unassembled WGS sequence"/>
</dbReference>
<keyword evidence="3" id="KW-1185">Reference proteome</keyword>
<keyword evidence="1" id="KW-0175">Coiled coil</keyword>
<organism evidence="2 3">
    <name type="scientific">Roseateles albus</name>
    <dbReference type="NCBI Taxonomy" id="2987525"/>
    <lineage>
        <taxon>Bacteria</taxon>
        <taxon>Pseudomonadati</taxon>
        <taxon>Pseudomonadota</taxon>
        <taxon>Betaproteobacteria</taxon>
        <taxon>Burkholderiales</taxon>
        <taxon>Sphaerotilaceae</taxon>
        <taxon>Roseateles</taxon>
    </lineage>
</organism>
<proteinExistence type="predicted"/>